<dbReference type="GO" id="GO:0032259">
    <property type="term" value="P:methylation"/>
    <property type="evidence" value="ECO:0007669"/>
    <property type="project" value="UniProtKB-KW"/>
</dbReference>
<evidence type="ECO:0000256" key="10">
    <source>
        <dbReference type="ARBA" id="ARBA00031323"/>
    </source>
</evidence>
<dbReference type="GO" id="GO:0008168">
    <property type="term" value="F:methyltransferase activity"/>
    <property type="evidence" value="ECO:0007669"/>
    <property type="project" value="UniProtKB-KW"/>
</dbReference>
<name>A0ABW3DSE6_9ACTN</name>
<dbReference type="SUPFAM" id="SSF53335">
    <property type="entry name" value="S-adenosyl-L-methionine-dependent methyltransferases"/>
    <property type="match status" value="1"/>
</dbReference>
<evidence type="ECO:0000256" key="11">
    <source>
        <dbReference type="ARBA" id="ARBA00031350"/>
    </source>
</evidence>
<dbReference type="InterPro" id="IPR029063">
    <property type="entry name" value="SAM-dependent_MTases_sf"/>
</dbReference>
<comment type="similarity">
    <text evidence="2">Belongs to the methyltransferase superfamily. L-isoaspartyl/D-aspartyl protein methyltransferase family.</text>
</comment>
<keyword evidence="6 12" id="KW-0489">Methyltransferase</keyword>
<evidence type="ECO:0000313" key="13">
    <source>
        <dbReference type="Proteomes" id="UP001597024"/>
    </source>
</evidence>
<dbReference type="EC" id="2.1.1.77" evidence="3"/>
<dbReference type="CDD" id="cd02440">
    <property type="entry name" value="AdoMet_MTases"/>
    <property type="match status" value="1"/>
</dbReference>
<evidence type="ECO:0000256" key="8">
    <source>
        <dbReference type="ARBA" id="ARBA00022691"/>
    </source>
</evidence>
<reference evidence="13" key="1">
    <citation type="journal article" date="2019" name="Int. J. Syst. Evol. Microbiol.">
        <title>The Global Catalogue of Microorganisms (GCM) 10K type strain sequencing project: providing services to taxonomists for standard genome sequencing and annotation.</title>
        <authorList>
            <consortium name="The Broad Institute Genomics Platform"/>
            <consortium name="The Broad Institute Genome Sequencing Center for Infectious Disease"/>
            <person name="Wu L."/>
            <person name="Ma J."/>
        </authorList>
    </citation>
    <scope>NUCLEOTIDE SEQUENCE [LARGE SCALE GENOMIC DNA]</scope>
    <source>
        <strain evidence="13">CCUG 62974</strain>
    </source>
</reference>
<comment type="subcellular location">
    <subcellularLocation>
        <location evidence="1">Cytoplasm</location>
    </subcellularLocation>
</comment>
<keyword evidence="8" id="KW-0949">S-adenosyl-L-methionine</keyword>
<keyword evidence="13" id="KW-1185">Reference proteome</keyword>
<evidence type="ECO:0000256" key="9">
    <source>
        <dbReference type="ARBA" id="ARBA00030757"/>
    </source>
</evidence>
<sequence length="377" mass="41727">MLTPDWRVAFEAVPRHLFLPEVMWPSTEEGHTAVSMIHDPDGWWHWANADVPIVTQWDDGHHTGLDHGAMATSSSSMPTAVFSMFAELLVFEGAKVLEIGTGTGWCAALLAARLGEENVVSVEIDGEVADAARKALAAAGWHPEIITGDGLFGAPERAPYDRVLVTAGVREVPRAWIDQTRPGGVLVMPWGTHYTGQNPLVRLVVNDDGSAGGRFSSAARFMHLRSQRDRRVTRTDYVPGDVWPEGTRRSFTGLPATEVMDDSGYAVFDFVAGLLVPGCVHAHGRTRSGTRTMWLYGLSDPSWAAVFFDGEYPSESRVFQGGPRDLWDEIEAAHRWWTERGRPRHEEFGLTVTVDGRQEVWFREPSVLLPRSEVRAG</sequence>
<accession>A0ABW3DSE6</accession>
<proteinExistence type="inferred from homology"/>
<gene>
    <name evidence="12" type="ORF">ACFQ08_13720</name>
</gene>
<dbReference type="PANTHER" id="PTHR11579:SF0">
    <property type="entry name" value="PROTEIN-L-ISOASPARTATE(D-ASPARTATE) O-METHYLTRANSFERASE"/>
    <property type="match status" value="1"/>
</dbReference>
<evidence type="ECO:0000313" key="12">
    <source>
        <dbReference type="EMBL" id="MFD0885608.1"/>
    </source>
</evidence>
<dbReference type="Pfam" id="PF01135">
    <property type="entry name" value="PCMT"/>
    <property type="match status" value="1"/>
</dbReference>
<keyword evidence="7" id="KW-0808">Transferase</keyword>
<dbReference type="InterPro" id="IPR000682">
    <property type="entry name" value="PCMT"/>
</dbReference>
<evidence type="ECO:0000256" key="2">
    <source>
        <dbReference type="ARBA" id="ARBA00005369"/>
    </source>
</evidence>
<organism evidence="12 13">
    <name type="scientific">Streptosporangium algeriense</name>
    <dbReference type="NCBI Taxonomy" id="1682748"/>
    <lineage>
        <taxon>Bacteria</taxon>
        <taxon>Bacillati</taxon>
        <taxon>Actinomycetota</taxon>
        <taxon>Actinomycetes</taxon>
        <taxon>Streptosporangiales</taxon>
        <taxon>Streptosporangiaceae</taxon>
        <taxon>Streptosporangium</taxon>
    </lineage>
</organism>
<evidence type="ECO:0000256" key="4">
    <source>
        <dbReference type="ARBA" id="ARBA00013346"/>
    </source>
</evidence>
<evidence type="ECO:0000256" key="1">
    <source>
        <dbReference type="ARBA" id="ARBA00004496"/>
    </source>
</evidence>
<dbReference type="EMBL" id="JBHTHX010000396">
    <property type="protein sequence ID" value="MFD0885608.1"/>
    <property type="molecule type" value="Genomic_DNA"/>
</dbReference>
<evidence type="ECO:0000256" key="7">
    <source>
        <dbReference type="ARBA" id="ARBA00022679"/>
    </source>
</evidence>
<evidence type="ECO:0000256" key="5">
    <source>
        <dbReference type="ARBA" id="ARBA00022490"/>
    </source>
</evidence>
<dbReference type="PANTHER" id="PTHR11579">
    <property type="entry name" value="PROTEIN-L-ISOASPARTATE O-METHYLTRANSFERASE"/>
    <property type="match status" value="1"/>
</dbReference>
<evidence type="ECO:0000256" key="3">
    <source>
        <dbReference type="ARBA" id="ARBA00011890"/>
    </source>
</evidence>
<dbReference type="Proteomes" id="UP001597024">
    <property type="component" value="Unassembled WGS sequence"/>
</dbReference>
<dbReference type="Gene3D" id="3.40.50.150">
    <property type="entry name" value="Vaccinia Virus protein VP39"/>
    <property type="match status" value="1"/>
</dbReference>
<evidence type="ECO:0000256" key="6">
    <source>
        <dbReference type="ARBA" id="ARBA00022603"/>
    </source>
</evidence>
<protein>
    <recommendedName>
        <fullName evidence="4">Protein-L-isoaspartate O-methyltransferase</fullName>
        <ecNumber evidence="3">2.1.1.77</ecNumber>
    </recommendedName>
    <alternativeName>
        <fullName evidence="11">L-isoaspartyl protein carboxyl methyltransferase</fullName>
    </alternativeName>
    <alternativeName>
        <fullName evidence="9">Protein L-isoaspartyl methyltransferase</fullName>
    </alternativeName>
    <alternativeName>
        <fullName evidence="10">Protein-beta-aspartate methyltransferase</fullName>
    </alternativeName>
</protein>
<comment type="caution">
    <text evidence="12">The sequence shown here is derived from an EMBL/GenBank/DDBJ whole genome shotgun (WGS) entry which is preliminary data.</text>
</comment>
<keyword evidence="5" id="KW-0963">Cytoplasm</keyword>